<sequence>MTIYMYVLAYKLNGQFWSLDYDGRKSVNKKLIDFINGFKKNLISIKYYKSIRHDNDILFWSTAYEPINLEKLKEGINSALGTYGDSTYSMLSLYEDSPYIKEGKNLEDTLKTDPKKYFVAYPMSKDREWYLINYEERRKILAGHIGTARGDRESSGILSYTTYSFGLGDQEFVVLYEVEDLAAWSHVTEKLREVLARKWITNETPIFVGIYNNDDLVD</sequence>
<comment type="caution">
    <text evidence="4">The sequence shown here is derived from an EMBL/GenBank/DDBJ whole genome shotgun (WGS) entry which is preliminary data.</text>
</comment>
<dbReference type="AlphaFoldDB" id="A0A0P9D9T8"/>
<evidence type="ECO:0000313" key="7">
    <source>
        <dbReference type="Proteomes" id="UP000050515"/>
    </source>
</evidence>
<evidence type="ECO:0000313" key="6">
    <source>
        <dbReference type="Proteomes" id="UP000050320"/>
    </source>
</evidence>
<evidence type="ECO:0000256" key="2">
    <source>
        <dbReference type="ARBA" id="ARBA00022723"/>
    </source>
</evidence>
<dbReference type="PATRIC" id="fig|507754.4.peg.1701"/>
<proteinExistence type="predicted"/>
<keyword evidence="6" id="KW-1185">Reference proteome</keyword>
<keyword evidence="3" id="KW-0408">Iron</keyword>
<evidence type="ECO:0000313" key="4">
    <source>
        <dbReference type="EMBL" id="KPV46329.1"/>
    </source>
</evidence>
<dbReference type="GO" id="GO:0016491">
    <property type="term" value="F:oxidoreductase activity"/>
    <property type="evidence" value="ECO:0007669"/>
    <property type="project" value="InterPro"/>
</dbReference>
<dbReference type="InterPro" id="IPR011008">
    <property type="entry name" value="Dimeric_a/b-barrel"/>
</dbReference>
<gene>
    <name evidence="5" type="ORF">AOG54_04325</name>
    <name evidence="4" type="ORF">SE19_05980</name>
</gene>
<dbReference type="GO" id="GO:0046872">
    <property type="term" value="F:metal ion binding"/>
    <property type="evidence" value="ECO:0007669"/>
    <property type="project" value="UniProtKB-KW"/>
</dbReference>
<dbReference type="GO" id="GO:0020037">
    <property type="term" value="F:heme binding"/>
    <property type="evidence" value="ECO:0007669"/>
    <property type="project" value="InterPro"/>
</dbReference>
<dbReference type="EMBL" id="LKBG01000230">
    <property type="protein sequence ID" value="KQB34619.1"/>
    <property type="molecule type" value="Genomic_DNA"/>
</dbReference>
<dbReference type="Proteomes" id="UP000050515">
    <property type="component" value="Unassembled WGS sequence"/>
</dbReference>
<dbReference type="OrthoDB" id="8690at2157"/>
<evidence type="ECO:0008006" key="8">
    <source>
        <dbReference type="Google" id="ProtNLM"/>
    </source>
</evidence>
<evidence type="ECO:0000256" key="3">
    <source>
        <dbReference type="ARBA" id="ARBA00023004"/>
    </source>
</evidence>
<protein>
    <recommendedName>
        <fullName evidence="8">Chlorite dismutase</fullName>
    </recommendedName>
</protein>
<accession>A0A0P9D9T8</accession>
<name>A0A0P9D9T8_9ARCH</name>
<keyword evidence="2" id="KW-0479">Metal-binding</keyword>
<dbReference type="PANTHER" id="PTHR36843:SF1">
    <property type="entry name" value="COPROHEME DECARBOXYLASE"/>
    <property type="match status" value="1"/>
</dbReference>
<reference evidence="5 6" key="2">
    <citation type="submission" date="2015-09" db="EMBL/GenBank/DDBJ databases">
        <title>Heavy metals and arsenic resistance mechanisms in polyextremophilic archaea of the family Ferroplasmaceae.</title>
        <authorList>
            <person name="Bulaev A.G."/>
            <person name="Kanygina A.V."/>
        </authorList>
    </citation>
    <scope>NUCLEOTIDE SEQUENCE [LARGE SCALE GENOMIC DNA]</scope>
    <source>
        <strain evidence="5 6">VT</strain>
    </source>
</reference>
<dbReference type="InterPro" id="IPR010644">
    <property type="entry name" value="ChdC/CLD"/>
</dbReference>
<dbReference type="PANTHER" id="PTHR36843">
    <property type="entry name" value="HEME-DEPENDENT PEROXIDASE YWFI-RELATED"/>
    <property type="match status" value="1"/>
</dbReference>
<evidence type="ECO:0000313" key="5">
    <source>
        <dbReference type="EMBL" id="KQB34619.1"/>
    </source>
</evidence>
<reference evidence="4 7" key="1">
    <citation type="submission" date="2015-09" db="EMBL/GenBank/DDBJ databases">
        <title>Draft genome sequence of Acidiplasma aeolicum DSM 18409.</title>
        <authorList>
            <person name="Hemp J."/>
        </authorList>
    </citation>
    <scope>NUCLEOTIDE SEQUENCE [LARGE SCALE GENOMIC DNA]</scope>
    <source>
        <strain evidence="4 7">V</strain>
    </source>
</reference>
<dbReference type="Gene3D" id="3.30.70.1030">
    <property type="entry name" value="Apc35880, domain 1"/>
    <property type="match status" value="2"/>
</dbReference>
<dbReference type="RefSeq" id="WP_054964277.1">
    <property type="nucleotide sequence ID" value="NZ_LJCQ01000263.1"/>
</dbReference>
<dbReference type="SUPFAM" id="SSF54909">
    <property type="entry name" value="Dimeric alpha+beta barrel"/>
    <property type="match status" value="1"/>
</dbReference>
<dbReference type="Proteomes" id="UP000050320">
    <property type="component" value="Unassembled WGS sequence"/>
</dbReference>
<evidence type="ECO:0000256" key="1">
    <source>
        <dbReference type="ARBA" id="ARBA00022617"/>
    </source>
</evidence>
<organism evidence="4 7">
    <name type="scientific">Acidiplasma aeolicum</name>
    <dbReference type="NCBI Taxonomy" id="507754"/>
    <lineage>
        <taxon>Archaea</taxon>
        <taxon>Methanobacteriati</taxon>
        <taxon>Thermoplasmatota</taxon>
        <taxon>Thermoplasmata</taxon>
        <taxon>Thermoplasmatales</taxon>
        <taxon>Ferroplasmaceae</taxon>
        <taxon>Acidiplasma</taxon>
    </lineage>
</organism>
<dbReference type="Pfam" id="PF06778">
    <property type="entry name" value="Chlor_dismutase"/>
    <property type="match status" value="1"/>
</dbReference>
<keyword evidence="1" id="KW-0349">Heme</keyword>
<dbReference type="EMBL" id="LJCQ01000263">
    <property type="protein sequence ID" value="KPV46329.1"/>
    <property type="molecule type" value="Genomic_DNA"/>
</dbReference>